<dbReference type="InterPro" id="IPR011204">
    <property type="entry name" value="Virulence_RhuM-like"/>
</dbReference>
<dbReference type="EMBL" id="JRYO01000154">
    <property type="protein sequence ID" value="KHE92039.1"/>
    <property type="molecule type" value="Genomic_DNA"/>
</dbReference>
<gene>
    <name evidence="1" type="ORF">SCABRO_02210</name>
</gene>
<dbReference type="eggNOG" id="COG3943">
    <property type="taxonomic scope" value="Bacteria"/>
</dbReference>
<name>A0A0B0EHJ3_9BACT</name>
<dbReference type="PANTHER" id="PTHR35810">
    <property type="entry name" value="CYTOPLASMIC PROTEIN-RELATED"/>
    <property type="match status" value="1"/>
</dbReference>
<dbReference type="PANTHER" id="PTHR35810:SF1">
    <property type="entry name" value="CYTOPLASMIC PROTEIN"/>
    <property type="match status" value="1"/>
</dbReference>
<comment type="caution">
    <text evidence="1">The sequence shown here is derived from an EMBL/GenBank/DDBJ whole genome shotgun (WGS) entry which is preliminary data.</text>
</comment>
<proteinExistence type="predicted"/>
<dbReference type="PIRSF" id="PIRSF015268">
    <property type="entry name" value="Virulence_RhuM"/>
    <property type="match status" value="1"/>
</dbReference>
<dbReference type="Pfam" id="PF13310">
    <property type="entry name" value="Virulence_RhuM"/>
    <property type="match status" value="1"/>
</dbReference>
<sequence>MTKEPDITPQGFNEILLYTTPNGNVKVEIYLQNETIWLTQQKIAELFGVQRPAVTKHLKNIFESGELKEELVSSVLEHTTQHGAIKGKTQVTKVKYYNLDAIISVGYRVNSTQATAFRIWATERLKEYIIKGFTMDDERLKNPHNIFGKDYFEEQLARIRDIRSSERRFYQKITDIYTQCSADYKLDSQTTKDFFATVQNKLHWAITGQTAAEIIAARVGSEKENMGLTTWKNAPKGRIRKTDIGIAKNYLNEKELEGLNRIVTMYLDYAENQARKGVIMYMNDWITKLDAFLQFNEEAILKHQGKVSHQIALTLAEKEFEKFRTAQNKVVESDFDKVVKKLSESRINHTKAKKKKE</sequence>
<evidence type="ECO:0000313" key="1">
    <source>
        <dbReference type="EMBL" id="KHE92039.1"/>
    </source>
</evidence>
<dbReference type="Proteomes" id="UP000030652">
    <property type="component" value="Unassembled WGS sequence"/>
</dbReference>
<dbReference type="AlphaFoldDB" id="A0A0B0EHJ3"/>
<accession>A0A0B0EHJ3</accession>
<evidence type="ECO:0008006" key="3">
    <source>
        <dbReference type="Google" id="ProtNLM"/>
    </source>
</evidence>
<protein>
    <recommendedName>
        <fullName evidence="3">Bro-N domain-containing protein</fullName>
    </recommendedName>
</protein>
<dbReference type="PATRIC" id="fig|237368.3.peg.2385"/>
<organism evidence="1 2">
    <name type="scientific">Candidatus Scalindua brodae</name>
    <dbReference type="NCBI Taxonomy" id="237368"/>
    <lineage>
        <taxon>Bacteria</taxon>
        <taxon>Pseudomonadati</taxon>
        <taxon>Planctomycetota</taxon>
        <taxon>Candidatus Brocadiia</taxon>
        <taxon>Candidatus Brocadiales</taxon>
        <taxon>Candidatus Scalinduaceae</taxon>
        <taxon>Candidatus Scalindua</taxon>
    </lineage>
</organism>
<evidence type="ECO:0000313" key="2">
    <source>
        <dbReference type="Proteomes" id="UP000030652"/>
    </source>
</evidence>
<reference evidence="1 2" key="1">
    <citation type="submission" date="2014-10" db="EMBL/GenBank/DDBJ databases">
        <title>Draft genome of anammox bacterium scalindua brodae, obtained using differential coverage binning of sequence data from two enrichment reactors.</title>
        <authorList>
            <person name="Speth D.R."/>
            <person name="Russ L."/>
            <person name="Kartal B."/>
            <person name="Op den Camp H.J."/>
            <person name="Dutilh B.E."/>
            <person name="Jetten M.S."/>
        </authorList>
    </citation>
    <scope>NUCLEOTIDE SEQUENCE [LARGE SCALE GENOMIC DNA]</scope>
    <source>
        <strain evidence="1">RU1</strain>
    </source>
</reference>